<sequence>MILIFSAEMISSFLFGAVILGTFASATDVTCGCGSSLPEGIELDKSVDLTIASSSGLSLRGYRLHLPTTYDTNKATPLILSFHGRGKDAKFQEELSQFSNATYGFDGIAVYPEGAALNNTKKTQQWQGDPDFPSSINDVTFTLEILDELQKTYCIDTSRIYATGKSNGAGFTGVLACDAEATKRIAAFAPVSGAFYLNANQELPACNSSRHPIPIMEFHGFKDTTIPYAGGINTRDNANSTNVVDWVEDWVRRDGFEAAANTTSYVCSGNKKVTKYSWDETVVHYNYTNLYHDWPSSFPNGDTEKALTCEEAEATSIILEWFKRWTFFGQTSMKSENAKPLQKDTVMWVASCTKLMTSICALQLVERGKLTLDDPVYDHVPEMREFTIIETFDSEGKPLGKQHTVPITLRTLLTHTSGLSYDSIHPKLLAWLAYHGREPNAGAKLLDRFAAPLIFEPGKSWMYGSSIDFVGLLIERATGMTLEEYMRQNLWQPLGIKDMTFQLKSRPDMKERMADMSFRDEGSDKVRFTDARMSYQDVDGEEVQDCMGGQGVFTTAEEYSKVLHAVLTTDENEKLLKKKTTREFFKPQLGEGPSTAMNALLQDEMLNNAMGGTSRDSKKDWGLGGLLLLADQNDGKAAGTMIWGGLPNLTWWIDPKTGLCGLYAGQVLPTGDAKCAALSRGFEAGIYEMYKQSGLVGPNL</sequence>
<protein>
    <submittedName>
        <fullName evidence="1">Uncharacterized protein</fullName>
    </submittedName>
</protein>
<dbReference type="EMBL" id="JAPHNI010000225">
    <property type="protein sequence ID" value="KAJ8113888.1"/>
    <property type="molecule type" value="Genomic_DNA"/>
</dbReference>
<accession>A0ACC2IFF9</accession>
<name>A0ACC2IFF9_9PLEO</name>
<gene>
    <name evidence="1" type="ORF">OPT61_g4092</name>
</gene>
<evidence type="ECO:0000313" key="1">
    <source>
        <dbReference type="EMBL" id="KAJ8113888.1"/>
    </source>
</evidence>
<dbReference type="Proteomes" id="UP001153331">
    <property type="component" value="Unassembled WGS sequence"/>
</dbReference>
<comment type="caution">
    <text evidence="1">The sequence shown here is derived from an EMBL/GenBank/DDBJ whole genome shotgun (WGS) entry which is preliminary data.</text>
</comment>
<reference evidence="1" key="1">
    <citation type="submission" date="2022-11" db="EMBL/GenBank/DDBJ databases">
        <title>Genome Sequence of Boeremia exigua.</title>
        <authorList>
            <person name="Buettner E."/>
        </authorList>
    </citation>
    <scope>NUCLEOTIDE SEQUENCE</scope>
    <source>
        <strain evidence="1">CU02</strain>
    </source>
</reference>
<keyword evidence="2" id="KW-1185">Reference proteome</keyword>
<organism evidence="1 2">
    <name type="scientific">Boeremia exigua</name>
    <dbReference type="NCBI Taxonomy" id="749465"/>
    <lineage>
        <taxon>Eukaryota</taxon>
        <taxon>Fungi</taxon>
        <taxon>Dikarya</taxon>
        <taxon>Ascomycota</taxon>
        <taxon>Pezizomycotina</taxon>
        <taxon>Dothideomycetes</taxon>
        <taxon>Pleosporomycetidae</taxon>
        <taxon>Pleosporales</taxon>
        <taxon>Pleosporineae</taxon>
        <taxon>Didymellaceae</taxon>
        <taxon>Boeremia</taxon>
    </lineage>
</organism>
<evidence type="ECO:0000313" key="2">
    <source>
        <dbReference type="Proteomes" id="UP001153331"/>
    </source>
</evidence>
<proteinExistence type="predicted"/>